<proteinExistence type="predicted"/>
<comment type="caution">
    <text evidence="1">The sequence shown here is derived from an EMBL/GenBank/DDBJ whole genome shotgun (WGS) entry which is preliminary data.</text>
</comment>
<dbReference type="Proteomes" id="UP000660339">
    <property type="component" value="Unassembled WGS sequence"/>
</dbReference>
<organism evidence="1 2">
    <name type="scientific">Catellatospora methionotrophica</name>
    <dbReference type="NCBI Taxonomy" id="121620"/>
    <lineage>
        <taxon>Bacteria</taxon>
        <taxon>Bacillati</taxon>
        <taxon>Actinomycetota</taxon>
        <taxon>Actinomycetes</taxon>
        <taxon>Micromonosporales</taxon>
        <taxon>Micromonosporaceae</taxon>
        <taxon>Catellatospora</taxon>
    </lineage>
</organism>
<evidence type="ECO:0008006" key="3">
    <source>
        <dbReference type="Google" id="ProtNLM"/>
    </source>
</evidence>
<evidence type="ECO:0000313" key="2">
    <source>
        <dbReference type="Proteomes" id="UP000660339"/>
    </source>
</evidence>
<evidence type="ECO:0000313" key="1">
    <source>
        <dbReference type="EMBL" id="GIG12002.1"/>
    </source>
</evidence>
<dbReference type="RefSeq" id="WP_203670880.1">
    <property type="nucleotide sequence ID" value="NZ_BAAATT010000011.1"/>
</dbReference>
<dbReference type="EMBL" id="BONJ01000001">
    <property type="protein sequence ID" value="GIG12002.1"/>
    <property type="molecule type" value="Genomic_DNA"/>
</dbReference>
<keyword evidence="2" id="KW-1185">Reference proteome</keyword>
<reference evidence="1" key="1">
    <citation type="submission" date="2021-01" db="EMBL/GenBank/DDBJ databases">
        <title>Whole genome shotgun sequence of Catellatospora methionotrophica NBRC 14553.</title>
        <authorList>
            <person name="Komaki H."/>
            <person name="Tamura T."/>
        </authorList>
    </citation>
    <scope>NUCLEOTIDE SEQUENCE</scope>
    <source>
        <strain evidence="1">NBRC 14553</strain>
    </source>
</reference>
<dbReference type="Gene3D" id="2.80.10.50">
    <property type="match status" value="1"/>
</dbReference>
<dbReference type="AlphaFoldDB" id="A0A8J3PCH0"/>
<name>A0A8J3PCH0_9ACTN</name>
<dbReference type="PROSITE" id="PS50231">
    <property type="entry name" value="RICIN_B_LECTIN"/>
    <property type="match status" value="1"/>
</dbReference>
<accession>A0A8J3PCH0</accession>
<dbReference type="SUPFAM" id="SSF50370">
    <property type="entry name" value="Ricin B-like lectins"/>
    <property type="match status" value="1"/>
</dbReference>
<protein>
    <recommendedName>
        <fullName evidence="3">Ricin B lectin domain-containing protein</fullName>
    </recommendedName>
</protein>
<gene>
    <name evidence="1" type="ORF">Cme02nite_03340</name>
</gene>
<dbReference type="InterPro" id="IPR035992">
    <property type="entry name" value="Ricin_B-like_lectins"/>
</dbReference>
<sequence>MVRRGLSTSRIIGPAGKCVDVAGDDVGGNRAAVQLWDCQDGSVDQRWT</sequence>